<evidence type="ECO:0008006" key="2">
    <source>
        <dbReference type="Google" id="ProtNLM"/>
    </source>
</evidence>
<reference evidence="1" key="1">
    <citation type="journal article" date="2014" name="Front. Microbiol.">
        <title>High frequency of phylogenetically diverse reductive dehalogenase-homologous genes in deep subseafloor sedimentary metagenomes.</title>
        <authorList>
            <person name="Kawai M."/>
            <person name="Futagami T."/>
            <person name="Toyoda A."/>
            <person name="Takaki Y."/>
            <person name="Nishi S."/>
            <person name="Hori S."/>
            <person name="Arai W."/>
            <person name="Tsubouchi T."/>
            <person name="Morono Y."/>
            <person name="Uchiyama I."/>
            <person name="Ito T."/>
            <person name="Fujiyama A."/>
            <person name="Inagaki F."/>
            <person name="Takami H."/>
        </authorList>
    </citation>
    <scope>NUCLEOTIDE SEQUENCE</scope>
    <source>
        <strain evidence="1">Expedition CK06-06</strain>
    </source>
</reference>
<gene>
    <name evidence="1" type="ORF">S01H4_43754</name>
</gene>
<dbReference type="InterPro" id="IPR043519">
    <property type="entry name" value="NT_sf"/>
</dbReference>
<dbReference type="SUPFAM" id="SSF81301">
    <property type="entry name" value="Nucleotidyltransferase"/>
    <property type="match status" value="1"/>
</dbReference>
<name>X1DYJ1_9ZZZZ</name>
<dbReference type="Gene3D" id="3.30.460.10">
    <property type="entry name" value="Beta Polymerase, domain 2"/>
    <property type="match status" value="1"/>
</dbReference>
<dbReference type="Pfam" id="PF04229">
    <property type="entry name" value="GrpB"/>
    <property type="match status" value="1"/>
</dbReference>
<dbReference type="PANTHER" id="PTHR34822:SF1">
    <property type="entry name" value="GRPB FAMILY PROTEIN"/>
    <property type="match status" value="1"/>
</dbReference>
<dbReference type="EMBL" id="BART01024173">
    <property type="protein sequence ID" value="GAH01448.1"/>
    <property type="molecule type" value="Genomic_DNA"/>
</dbReference>
<dbReference type="AlphaFoldDB" id="X1DYJ1"/>
<accession>X1DYJ1</accession>
<evidence type="ECO:0000313" key="1">
    <source>
        <dbReference type="EMBL" id="GAH01448.1"/>
    </source>
</evidence>
<dbReference type="PANTHER" id="PTHR34822">
    <property type="entry name" value="GRPB DOMAIN PROTEIN (AFU_ORTHOLOGUE AFUA_1G01530)"/>
    <property type="match status" value="1"/>
</dbReference>
<proteinExistence type="predicted"/>
<organism evidence="1">
    <name type="scientific">marine sediment metagenome</name>
    <dbReference type="NCBI Taxonomy" id="412755"/>
    <lineage>
        <taxon>unclassified sequences</taxon>
        <taxon>metagenomes</taxon>
        <taxon>ecological metagenomes</taxon>
    </lineage>
</organism>
<comment type="caution">
    <text evidence="1">The sequence shown here is derived from an EMBL/GenBank/DDBJ whole genome shotgun (WGS) entry which is preliminary data.</text>
</comment>
<dbReference type="InterPro" id="IPR007344">
    <property type="entry name" value="GrpB/CoaE"/>
</dbReference>
<protein>
    <recommendedName>
        <fullName evidence="2">GrpB family protein</fullName>
    </recommendedName>
</protein>
<sequence>MGPRIEILNYNPGWLARFAEEKAAILNAIGHWVVVIEHIGSTAVPGLGAKPIIDIMVGIRQLADARYCIVSLAAIGYEYVPQFEDEMPERRYFRKGPQTQHFHLHMVEFVSKFWQRHLAFRDYLCAHPEAVREYEALKRRLASRYGTDREGYTEAKTKFIRLIEEIAMRPTDRSKDG</sequence>